<evidence type="ECO:0008006" key="4">
    <source>
        <dbReference type="Google" id="ProtNLM"/>
    </source>
</evidence>
<dbReference type="InterPro" id="IPR011042">
    <property type="entry name" value="6-blade_b-propeller_TolB-like"/>
</dbReference>
<accession>A0A511B4K1</accession>
<dbReference type="SUPFAM" id="SSF63829">
    <property type="entry name" value="Calcium-dependent phosphotriesterase"/>
    <property type="match status" value="1"/>
</dbReference>
<dbReference type="AlphaFoldDB" id="A0A511B4K1"/>
<dbReference type="OrthoDB" id="9797664at2"/>
<dbReference type="EMBL" id="BJUZ01000001">
    <property type="protein sequence ID" value="GEK92747.1"/>
    <property type="molecule type" value="Genomic_DNA"/>
</dbReference>
<dbReference type="RefSeq" id="WP_146793715.1">
    <property type="nucleotide sequence ID" value="NZ_BARC01000005.1"/>
</dbReference>
<feature type="chain" id="PRO_5022079314" description="Phytase-like domain-containing protein" evidence="1">
    <location>
        <begin position="29"/>
        <end position="326"/>
    </location>
</feature>
<name>A0A511B4K1_9PROT</name>
<comment type="caution">
    <text evidence="2">The sequence shown here is derived from an EMBL/GenBank/DDBJ whole genome shotgun (WGS) entry which is preliminary data.</text>
</comment>
<evidence type="ECO:0000256" key="1">
    <source>
        <dbReference type="SAM" id="SignalP"/>
    </source>
</evidence>
<gene>
    <name evidence="2" type="ORF">GWA01_05170</name>
</gene>
<sequence>MMKQLSFRLTCTLMLTGALMFAAPSAFADRPWQNAPSPASIISDTPISGAIQGSLTTNSSGKIFLLNTQGALMSVGSDGKVSPLKDSLPALALLTSEQDSLWGITNAPTPELLQISDSGEILQHLPLKTLLDVKSHLSALQVHAGHAFIADEGAPALSVLDLKTGIGHRFLGYDPSVTGRRPFIRAGAPILGPDHLPKTGGNVQMLVLDSKGQWLFYQPPAGPLYRIDTSLLTDPDFSPVEQLDGIVEWRDTPSLGGLVLSSDNHFFMLDVANEALLSFGSDRIPLKLLTDPRFAGSVGITIADAKTLVAAANESDGMHILRIALP</sequence>
<evidence type="ECO:0000313" key="2">
    <source>
        <dbReference type="EMBL" id="GEK92747.1"/>
    </source>
</evidence>
<evidence type="ECO:0000313" key="3">
    <source>
        <dbReference type="Proteomes" id="UP000321230"/>
    </source>
</evidence>
<keyword evidence="3" id="KW-1185">Reference proteome</keyword>
<reference evidence="2 3" key="1">
    <citation type="submission" date="2019-07" db="EMBL/GenBank/DDBJ databases">
        <title>Whole genome shotgun sequence of Gluconobacter wancherniae NBRC 103581.</title>
        <authorList>
            <person name="Hosoyama A."/>
            <person name="Uohara A."/>
            <person name="Ohji S."/>
            <person name="Ichikawa N."/>
        </authorList>
    </citation>
    <scope>NUCLEOTIDE SEQUENCE [LARGE SCALE GENOMIC DNA]</scope>
    <source>
        <strain evidence="2 3">NBRC 103581</strain>
    </source>
</reference>
<feature type="signal peptide" evidence="1">
    <location>
        <begin position="1"/>
        <end position="28"/>
    </location>
</feature>
<dbReference type="Proteomes" id="UP000321230">
    <property type="component" value="Unassembled WGS sequence"/>
</dbReference>
<keyword evidence="1" id="KW-0732">Signal</keyword>
<organism evidence="2 3">
    <name type="scientific">Gluconobacter wancherniae NBRC 103581</name>
    <dbReference type="NCBI Taxonomy" id="656744"/>
    <lineage>
        <taxon>Bacteria</taxon>
        <taxon>Pseudomonadati</taxon>
        <taxon>Pseudomonadota</taxon>
        <taxon>Alphaproteobacteria</taxon>
        <taxon>Acetobacterales</taxon>
        <taxon>Acetobacteraceae</taxon>
        <taxon>Gluconobacter</taxon>
    </lineage>
</organism>
<dbReference type="Gene3D" id="2.120.10.30">
    <property type="entry name" value="TolB, C-terminal domain"/>
    <property type="match status" value="1"/>
</dbReference>
<proteinExistence type="predicted"/>
<protein>
    <recommendedName>
        <fullName evidence="4">Phytase-like domain-containing protein</fullName>
    </recommendedName>
</protein>